<dbReference type="PROSITE" id="PS00356">
    <property type="entry name" value="HTH_LACI_1"/>
    <property type="match status" value="1"/>
</dbReference>
<dbReference type="PANTHER" id="PTHR30146:SF152">
    <property type="entry name" value="TRANSCRIPTIONAL REGULATORY PROTEIN"/>
    <property type="match status" value="1"/>
</dbReference>
<evidence type="ECO:0000259" key="4">
    <source>
        <dbReference type="PROSITE" id="PS50932"/>
    </source>
</evidence>
<dbReference type="KEGG" id="gbr:Gbro_3591"/>
<keyword evidence="2" id="KW-0238">DNA-binding</keyword>
<dbReference type="GO" id="GO:0003700">
    <property type="term" value="F:DNA-binding transcription factor activity"/>
    <property type="evidence" value="ECO:0007669"/>
    <property type="project" value="TreeGrafter"/>
</dbReference>
<dbReference type="Gene3D" id="1.10.260.40">
    <property type="entry name" value="lambda repressor-like DNA-binding domains"/>
    <property type="match status" value="1"/>
</dbReference>
<dbReference type="InterPro" id="IPR028082">
    <property type="entry name" value="Peripla_BP_I"/>
</dbReference>
<organism evidence="5 6">
    <name type="scientific">Gordonia bronchialis (strain ATCC 25592 / DSM 43247 / BCRC 13721 / JCM 3198 / KCTC 3076 / NBRC 16047 / NCTC 10667)</name>
    <name type="common">Rhodococcus bronchialis</name>
    <dbReference type="NCBI Taxonomy" id="526226"/>
    <lineage>
        <taxon>Bacteria</taxon>
        <taxon>Bacillati</taxon>
        <taxon>Actinomycetota</taxon>
        <taxon>Actinomycetes</taxon>
        <taxon>Mycobacteriales</taxon>
        <taxon>Gordoniaceae</taxon>
        <taxon>Gordonia</taxon>
    </lineage>
</organism>
<accession>D0LF86</accession>
<dbReference type="EMBL" id="CP001802">
    <property type="protein sequence ID" value="ACY22781.1"/>
    <property type="molecule type" value="Genomic_DNA"/>
</dbReference>
<proteinExistence type="predicted"/>
<dbReference type="Pfam" id="PF00356">
    <property type="entry name" value="LacI"/>
    <property type="match status" value="1"/>
</dbReference>
<dbReference type="Gene3D" id="3.40.50.2300">
    <property type="match status" value="2"/>
</dbReference>
<evidence type="ECO:0000256" key="3">
    <source>
        <dbReference type="ARBA" id="ARBA00023163"/>
    </source>
</evidence>
<dbReference type="InterPro" id="IPR000843">
    <property type="entry name" value="HTH_LacI"/>
</dbReference>
<dbReference type="PANTHER" id="PTHR30146">
    <property type="entry name" value="LACI-RELATED TRANSCRIPTIONAL REPRESSOR"/>
    <property type="match status" value="1"/>
</dbReference>
<dbReference type="InterPro" id="IPR010982">
    <property type="entry name" value="Lambda_DNA-bd_dom_sf"/>
</dbReference>
<dbReference type="RefSeq" id="WP_012835294.1">
    <property type="nucleotide sequence ID" value="NC_013441.1"/>
</dbReference>
<dbReference type="STRING" id="526226.Gbro_3591"/>
<gene>
    <name evidence="5" type="ordered locus">Gbro_3591</name>
</gene>
<reference evidence="6" key="1">
    <citation type="submission" date="2009-10" db="EMBL/GenBank/DDBJ databases">
        <title>The complete chromosome of Gordonia bronchialis DSM 43247.</title>
        <authorList>
            <consortium name="US DOE Joint Genome Institute (JGI-PGF)"/>
            <person name="Lucas S."/>
            <person name="Copeland A."/>
            <person name="Lapidus A."/>
            <person name="Glavina del Rio T."/>
            <person name="Dalin E."/>
            <person name="Tice H."/>
            <person name="Bruce D."/>
            <person name="Goodwin L."/>
            <person name="Pitluck S."/>
            <person name="Kyrpides N."/>
            <person name="Mavromatis K."/>
            <person name="Ivanova N."/>
            <person name="Ovchinnikova G."/>
            <person name="Saunders E."/>
            <person name="Brettin T."/>
            <person name="Detter J.C."/>
            <person name="Han C."/>
            <person name="Larimer F."/>
            <person name="Land M."/>
            <person name="Hauser L."/>
            <person name="Markowitz V."/>
            <person name="Cheng J.-F."/>
            <person name="Hugenholtz P."/>
            <person name="Woyke T."/>
            <person name="Wu D."/>
            <person name="Jando M."/>
            <person name="Schneider S."/>
            <person name="Goeker M."/>
            <person name="Klenk H.-P."/>
            <person name="Eisen J.A."/>
        </authorList>
    </citation>
    <scope>NUCLEOTIDE SEQUENCE [LARGE SCALE GENOMIC DNA]</scope>
    <source>
        <strain evidence="6">ATCC 25592 / DSM 43247 / BCRC 13721 / JCM 3198 / KCTC 3076 / NBRC 16047 / NCTC 10667</strain>
    </source>
</reference>
<name>D0LF86_GORB4</name>
<protein>
    <submittedName>
        <fullName evidence="5">Regulatory protein LacI</fullName>
    </submittedName>
</protein>
<keyword evidence="6" id="KW-1185">Reference proteome</keyword>
<dbReference type="HOGENOM" id="CLU_037628_0_0_11"/>
<evidence type="ECO:0000313" key="6">
    <source>
        <dbReference type="Proteomes" id="UP000001219"/>
    </source>
</evidence>
<dbReference type="GO" id="GO:0000976">
    <property type="term" value="F:transcription cis-regulatory region binding"/>
    <property type="evidence" value="ECO:0007669"/>
    <property type="project" value="TreeGrafter"/>
</dbReference>
<keyword evidence="1" id="KW-0805">Transcription regulation</keyword>
<dbReference type="InterPro" id="IPR025997">
    <property type="entry name" value="SBP_2_dom"/>
</dbReference>
<evidence type="ECO:0000256" key="2">
    <source>
        <dbReference type="ARBA" id="ARBA00023125"/>
    </source>
</evidence>
<dbReference type="CDD" id="cd01392">
    <property type="entry name" value="HTH_LacI"/>
    <property type="match status" value="1"/>
</dbReference>
<reference evidence="5 6" key="2">
    <citation type="journal article" date="2010" name="Stand. Genomic Sci.">
        <title>Complete genome sequence of Gordonia bronchialis type strain (3410).</title>
        <authorList>
            <person name="Ivanova N."/>
            <person name="Sikorski J."/>
            <person name="Jando M."/>
            <person name="Lapidus A."/>
            <person name="Nolan M."/>
            <person name="Lucas S."/>
            <person name="Del Rio T.G."/>
            <person name="Tice H."/>
            <person name="Copeland A."/>
            <person name="Cheng J.F."/>
            <person name="Chen F."/>
            <person name="Bruce D."/>
            <person name="Goodwin L."/>
            <person name="Pitluck S."/>
            <person name="Mavromatis K."/>
            <person name="Ovchinnikova G."/>
            <person name="Pati A."/>
            <person name="Chen A."/>
            <person name="Palaniappan K."/>
            <person name="Land M."/>
            <person name="Hauser L."/>
            <person name="Chang Y.J."/>
            <person name="Jeffries C.D."/>
            <person name="Chain P."/>
            <person name="Saunders E."/>
            <person name="Han C."/>
            <person name="Detter J.C."/>
            <person name="Brettin T."/>
            <person name="Rohde M."/>
            <person name="Goker M."/>
            <person name="Bristow J."/>
            <person name="Eisen J.A."/>
            <person name="Markowitz V."/>
            <person name="Hugenholtz P."/>
            <person name="Klenk H.P."/>
            <person name="Kyrpides N.C."/>
        </authorList>
    </citation>
    <scope>NUCLEOTIDE SEQUENCE [LARGE SCALE GENOMIC DNA]</scope>
    <source>
        <strain evidence="6">ATCC 25592 / DSM 43247 / BCRC 13721 / JCM 3198 / KCTC 3076 / NBRC 16047 / NCTC 10667</strain>
    </source>
</reference>
<evidence type="ECO:0000256" key="1">
    <source>
        <dbReference type="ARBA" id="ARBA00023015"/>
    </source>
</evidence>
<sequence length="339" mass="37353">MPHRYPVREIARQAGVSDATVDRVLHGRPGVREVTIRQVEQAIADLDRQRTQLRLSGRQFLVDLVMDTPRQFSKLVTEALEAELPALRPAVMRARYHVREHWDVAEMVDELDAIGRRGSHGVVLKAPDVPEIEEAIRRLTAQRIPVITLVTDVVRSTRIAYVGMDNRAVGATAAYLMARWMRHVAGDVLVITSGTTFEGEGLRELGFREALRVEDPGRTVVAVSNSDGLDVTCRRLVATALAKHPGITAVYSIGGGNRGIVDAFAAAGATCEVFVAHDLDEANRTLLLSGHLSAVLHHDLRSDMRAMARVVMSFHGAIPEFRPRRSAIGVITPHNMPER</sequence>
<dbReference type="SUPFAM" id="SSF53822">
    <property type="entry name" value="Periplasmic binding protein-like I"/>
    <property type="match status" value="1"/>
</dbReference>
<feature type="domain" description="HTH lacI-type" evidence="4">
    <location>
        <begin position="8"/>
        <end position="57"/>
    </location>
</feature>
<dbReference type="Pfam" id="PF13407">
    <property type="entry name" value="Peripla_BP_4"/>
    <property type="match status" value="1"/>
</dbReference>
<evidence type="ECO:0000313" key="5">
    <source>
        <dbReference type="EMBL" id="ACY22781.1"/>
    </source>
</evidence>
<dbReference type="CDD" id="cd06307">
    <property type="entry name" value="PBP1_sugar_binding"/>
    <property type="match status" value="1"/>
</dbReference>
<keyword evidence="3" id="KW-0804">Transcription</keyword>
<dbReference type="SUPFAM" id="SSF47413">
    <property type="entry name" value="lambda repressor-like DNA-binding domains"/>
    <property type="match status" value="1"/>
</dbReference>
<dbReference type="PROSITE" id="PS50932">
    <property type="entry name" value="HTH_LACI_2"/>
    <property type="match status" value="1"/>
</dbReference>
<dbReference type="Proteomes" id="UP000001219">
    <property type="component" value="Chromosome"/>
</dbReference>
<dbReference type="AlphaFoldDB" id="D0LF86"/>
<dbReference type="eggNOG" id="COG1879">
    <property type="taxonomic scope" value="Bacteria"/>
</dbReference>
<dbReference type="OrthoDB" id="9805774at2"/>
<dbReference type="SMART" id="SM00354">
    <property type="entry name" value="HTH_LACI"/>
    <property type="match status" value="1"/>
</dbReference>